<dbReference type="EMBL" id="KZ502395">
    <property type="protein sequence ID" value="PKU80048.1"/>
    <property type="molecule type" value="Genomic_DNA"/>
</dbReference>
<proteinExistence type="predicted"/>
<gene>
    <name evidence="1" type="ORF">MA16_Dca014414</name>
</gene>
<dbReference type="Proteomes" id="UP000233837">
    <property type="component" value="Unassembled WGS sequence"/>
</dbReference>
<name>A0A2I0WWK5_9ASPA</name>
<reference evidence="1 2" key="1">
    <citation type="journal article" date="2016" name="Sci. Rep.">
        <title>The Dendrobium catenatum Lindl. genome sequence provides insights into polysaccharide synthase, floral development and adaptive evolution.</title>
        <authorList>
            <person name="Zhang G.Q."/>
            <person name="Xu Q."/>
            <person name="Bian C."/>
            <person name="Tsai W.C."/>
            <person name="Yeh C.M."/>
            <person name="Liu K.W."/>
            <person name="Yoshida K."/>
            <person name="Zhang L.S."/>
            <person name="Chang S.B."/>
            <person name="Chen F."/>
            <person name="Shi Y."/>
            <person name="Su Y.Y."/>
            <person name="Zhang Y.Q."/>
            <person name="Chen L.J."/>
            <person name="Yin Y."/>
            <person name="Lin M."/>
            <person name="Huang H."/>
            <person name="Deng H."/>
            <person name="Wang Z.W."/>
            <person name="Zhu S.L."/>
            <person name="Zhao X."/>
            <person name="Deng C."/>
            <person name="Niu S.C."/>
            <person name="Huang J."/>
            <person name="Wang M."/>
            <person name="Liu G.H."/>
            <person name="Yang H.J."/>
            <person name="Xiao X.J."/>
            <person name="Hsiao Y.Y."/>
            <person name="Wu W.L."/>
            <person name="Chen Y.Y."/>
            <person name="Mitsuda N."/>
            <person name="Ohme-Takagi M."/>
            <person name="Luo Y.B."/>
            <person name="Van de Peer Y."/>
            <person name="Liu Z.J."/>
        </authorList>
    </citation>
    <scope>NUCLEOTIDE SEQUENCE [LARGE SCALE GENOMIC DNA]</scope>
    <source>
        <tissue evidence="1">The whole plant</tissue>
    </source>
</reference>
<protein>
    <submittedName>
        <fullName evidence="1">Uncharacterized protein</fullName>
    </submittedName>
</protein>
<evidence type="ECO:0000313" key="1">
    <source>
        <dbReference type="EMBL" id="PKU80048.1"/>
    </source>
</evidence>
<dbReference type="AlphaFoldDB" id="A0A2I0WWK5"/>
<organism evidence="1 2">
    <name type="scientific">Dendrobium catenatum</name>
    <dbReference type="NCBI Taxonomy" id="906689"/>
    <lineage>
        <taxon>Eukaryota</taxon>
        <taxon>Viridiplantae</taxon>
        <taxon>Streptophyta</taxon>
        <taxon>Embryophyta</taxon>
        <taxon>Tracheophyta</taxon>
        <taxon>Spermatophyta</taxon>
        <taxon>Magnoliopsida</taxon>
        <taxon>Liliopsida</taxon>
        <taxon>Asparagales</taxon>
        <taxon>Orchidaceae</taxon>
        <taxon>Epidendroideae</taxon>
        <taxon>Malaxideae</taxon>
        <taxon>Dendrobiinae</taxon>
        <taxon>Dendrobium</taxon>
    </lineage>
</organism>
<accession>A0A2I0WWK5</accession>
<reference evidence="1 2" key="2">
    <citation type="journal article" date="2017" name="Nature">
        <title>The Apostasia genome and the evolution of orchids.</title>
        <authorList>
            <person name="Zhang G.Q."/>
            <person name="Liu K.W."/>
            <person name="Li Z."/>
            <person name="Lohaus R."/>
            <person name="Hsiao Y.Y."/>
            <person name="Niu S.C."/>
            <person name="Wang J.Y."/>
            <person name="Lin Y.C."/>
            <person name="Xu Q."/>
            <person name="Chen L.J."/>
            <person name="Yoshida K."/>
            <person name="Fujiwara S."/>
            <person name="Wang Z.W."/>
            <person name="Zhang Y.Q."/>
            <person name="Mitsuda N."/>
            <person name="Wang M."/>
            <person name="Liu G.H."/>
            <person name="Pecoraro L."/>
            <person name="Huang H.X."/>
            <person name="Xiao X.J."/>
            <person name="Lin M."/>
            <person name="Wu X.Y."/>
            <person name="Wu W.L."/>
            <person name="Chen Y.Y."/>
            <person name="Chang S.B."/>
            <person name="Sakamoto S."/>
            <person name="Ohme-Takagi M."/>
            <person name="Yagi M."/>
            <person name="Zeng S.J."/>
            <person name="Shen C.Y."/>
            <person name="Yeh C.M."/>
            <person name="Luo Y.B."/>
            <person name="Tsai W.C."/>
            <person name="Van de Peer Y."/>
            <person name="Liu Z.J."/>
        </authorList>
    </citation>
    <scope>NUCLEOTIDE SEQUENCE [LARGE SCALE GENOMIC DNA]</scope>
    <source>
        <tissue evidence="1">The whole plant</tissue>
    </source>
</reference>
<keyword evidence="2" id="KW-1185">Reference proteome</keyword>
<evidence type="ECO:0000313" key="2">
    <source>
        <dbReference type="Proteomes" id="UP000233837"/>
    </source>
</evidence>
<sequence length="112" mass="12650">MVVDLREAVPDVTPISVILSFLSSLRGLSLKIYFPSTGTFRQRIPEHMVQVSCPDVHRAGYTFFLFFPPQQIGILLSLRLGIPELIESQVRFSWEGLELQVVGLRKISSVHP</sequence>